<evidence type="ECO:0000313" key="1">
    <source>
        <dbReference type="EMBL" id="WPU64118.1"/>
    </source>
</evidence>
<reference evidence="1 2" key="1">
    <citation type="submission" date="2023-11" db="EMBL/GenBank/DDBJ databases">
        <title>Peredibacter starrii A3.12.</title>
        <authorList>
            <person name="Mitchell R.J."/>
        </authorList>
    </citation>
    <scope>NUCLEOTIDE SEQUENCE [LARGE SCALE GENOMIC DNA]</scope>
    <source>
        <strain evidence="1 2">A3.12</strain>
    </source>
</reference>
<dbReference type="Proteomes" id="UP001324634">
    <property type="component" value="Chromosome"/>
</dbReference>
<accession>A0AAX4HLS7</accession>
<proteinExistence type="predicted"/>
<dbReference type="EMBL" id="CP139487">
    <property type="protein sequence ID" value="WPU64118.1"/>
    <property type="molecule type" value="Genomic_DNA"/>
</dbReference>
<name>A0AAX4HLS7_9BACT</name>
<gene>
    <name evidence="1" type="ORF">SOO65_15600</name>
</gene>
<dbReference type="RefSeq" id="WP_321392280.1">
    <property type="nucleotide sequence ID" value="NZ_CP139487.1"/>
</dbReference>
<keyword evidence="2" id="KW-1185">Reference proteome</keyword>
<protein>
    <submittedName>
        <fullName evidence="1">Uncharacterized protein</fullName>
    </submittedName>
</protein>
<dbReference type="AlphaFoldDB" id="A0AAX4HLS7"/>
<dbReference type="KEGG" id="psti:SOO65_15600"/>
<evidence type="ECO:0000313" key="2">
    <source>
        <dbReference type="Proteomes" id="UP001324634"/>
    </source>
</evidence>
<sequence>MELWLLVLYALTIYALYITIENDDEGIDDQDEDEYFVDSM</sequence>
<organism evidence="1 2">
    <name type="scientific">Peredibacter starrii</name>
    <dbReference type="NCBI Taxonomy" id="28202"/>
    <lineage>
        <taxon>Bacteria</taxon>
        <taxon>Pseudomonadati</taxon>
        <taxon>Bdellovibrionota</taxon>
        <taxon>Bacteriovoracia</taxon>
        <taxon>Bacteriovoracales</taxon>
        <taxon>Bacteriovoracaceae</taxon>
        <taxon>Peredibacter</taxon>
    </lineage>
</organism>